<accession>A0ABQ2CSS2</accession>
<dbReference type="Gene3D" id="3.40.30.10">
    <property type="entry name" value="Glutaredoxin"/>
    <property type="match status" value="1"/>
</dbReference>
<dbReference type="InterPro" id="IPR002109">
    <property type="entry name" value="Glutaredoxin"/>
</dbReference>
<dbReference type="CDD" id="cd03418">
    <property type="entry name" value="GRX_GRXb_1_3_like"/>
    <property type="match status" value="1"/>
</dbReference>
<dbReference type="InterPro" id="IPR011767">
    <property type="entry name" value="GLR_AS"/>
</dbReference>
<comment type="function">
    <text evidence="6">Has a glutathione-disulfide oxidoreductase activity in the presence of NADPH and glutathione reductase. Reduces low molecular weight disulfides and proteins.</text>
</comment>
<keyword evidence="6" id="KW-0963">Cytoplasm</keyword>
<sequence>MESVVGAQTICPWLNDMTDITIYSSNYCPYCIRAKQLLGSKGLAFNEVVVDGQPDLRAEMARKAGRSSVPQIWINGTHVGGCDDLIALDRSGKLDTMLAG</sequence>
<keyword evidence="4" id="KW-1015">Disulfide bond</keyword>
<evidence type="ECO:0000256" key="4">
    <source>
        <dbReference type="ARBA" id="ARBA00023157"/>
    </source>
</evidence>
<dbReference type="PANTHER" id="PTHR45694">
    <property type="entry name" value="GLUTAREDOXIN 2"/>
    <property type="match status" value="1"/>
</dbReference>
<keyword evidence="3 6" id="KW-0249">Electron transport</keyword>
<dbReference type="PROSITE" id="PS51354">
    <property type="entry name" value="GLUTAREDOXIN_2"/>
    <property type="match status" value="1"/>
</dbReference>
<evidence type="ECO:0000256" key="2">
    <source>
        <dbReference type="ARBA" id="ARBA00022448"/>
    </source>
</evidence>
<protein>
    <recommendedName>
        <fullName evidence="6">Glutaredoxin</fullName>
    </recommendedName>
</protein>
<dbReference type="InterPro" id="IPR036249">
    <property type="entry name" value="Thioredoxin-like_sf"/>
</dbReference>
<name>A0ABQ2CSS2_9GAMM</name>
<evidence type="ECO:0000256" key="1">
    <source>
        <dbReference type="ARBA" id="ARBA00007787"/>
    </source>
</evidence>
<comment type="caution">
    <text evidence="8">The sequence shown here is derived from an EMBL/GenBank/DDBJ whole genome shotgun (WGS) entry which is preliminary data.</text>
</comment>
<dbReference type="EMBL" id="BMNN01000005">
    <property type="protein sequence ID" value="GGJ04824.1"/>
    <property type="molecule type" value="Genomic_DNA"/>
</dbReference>
<dbReference type="PRINTS" id="PR00160">
    <property type="entry name" value="GLUTAREDOXIN"/>
</dbReference>
<dbReference type="PROSITE" id="PS00195">
    <property type="entry name" value="GLUTAREDOXIN_1"/>
    <property type="match status" value="1"/>
</dbReference>
<evidence type="ECO:0000256" key="6">
    <source>
        <dbReference type="RuleBase" id="RU364065"/>
    </source>
</evidence>
<evidence type="ECO:0000256" key="3">
    <source>
        <dbReference type="ARBA" id="ARBA00022982"/>
    </source>
</evidence>
<evidence type="ECO:0000259" key="7">
    <source>
        <dbReference type="Pfam" id="PF00462"/>
    </source>
</evidence>
<keyword evidence="2 6" id="KW-0813">Transport</keyword>
<keyword evidence="5 6" id="KW-0676">Redox-active center</keyword>
<dbReference type="InterPro" id="IPR011900">
    <property type="entry name" value="GRX_bact"/>
</dbReference>
<dbReference type="InterPro" id="IPR014025">
    <property type="entry name" value="Glutaredoxin_subgr"/>
</dbReference>
<evidence type="ECO:0000313" key="9">
    <source>
        <dbReference type="Proteomes" id="UP000633263"/>
    </source>
</evidence>
<comment type="similarity">
    <text evidence="1 6">Belongs to the glutaredoxin family.</text>
</comment>
<evidence type="ECO:0000313" key="8">
    <source>
        <dbReference type="EMBL" id="GGJ04824.1"/>
    </source>
</evidence>
<keyword evidence="9" id="KW-1185">Reference proteome</keyword>
<organism evidence="8 9">
    <name type="scientific">Halopseudomonas pertucinogena</name>
    <dbReference type="NCBI Taxonomy" id="86175"/>
    <lineage>
        <taxon>Bacteria</taxon>
        <taxon>Pseudomonadati</taxon>
        <taxon>Pseudomonadota</taxon>
        <taxon>Gammaproteobacteria</taxon>
        <taxon>Pseudomonadales</taxon>
        <taxon>Pseudomonadaceae</taxon>
        <taxon>Halopseudomonas</taxon>
    </lineage>
</organism>
<dbReference type="Pfam" id="PF00462">
    <property type="entry name" value="Glutaredoxin"/>
    <property type="match status" value="1"/>
</dbReference>
<feature type="domain" description="Glutaredoxin" evidence="7">
    <location>
        <begin position="20"/>
        <end position="79"/>
    </location>
</feature>
<evidence type="ECO:0000256" key="5">
    <source>
        <dbReference type="ARBA" id="ARBA00023284"/>
    </source>
</evidence>
<gene>
    <name evidence="8" type="ORF">GCM10009083_22100</name>
</gene>
<proteinExistence type="inferred from homology"/>
<dbReference type="Proteomes" id="UP000633263">
    <property type="component" value="Unassembled WGS sequence"/>
</dbReference>
<dbReference type="PANTHER" id="PTHR45694:SF18">
    <property type="entry name" value="GLUTAREDOXIN-1-RELATED"/>
    <property type="match status" value="1"/>
</dbReference>
<dbReference type="NCBIfam" id="TIGR02181">
    <property type="entry name" value="GRX_bact"/>
    <property type="match status" value="1"/>
</dbReference>
<dbReference type="SUPFAM" id="SSF52833">
    <property type="entry name" value="Thioredoxin-like"/>
    <property type="match status" value="1"/>
</dbReference>
<reference evidence="9" key="1">
    <citation type="journal article" date="2019" name="Int. J. Syst. Evol. Microbiol.">
        <title>The Global Catalogue of Microorganisms (GCM) 10K type strain sequencing project: providing services to taxonomists for standard genome sequencing and annotation.</title>
        <authorList>
            <consortium name="The Broad Institute Genomics Platform"/>
            <consortium name="The Broad Institute Genome Sequencing Center for Infectious Disease"/>
            <person name="Wu L."/>
            <person name="Ma J."/>
        </authorList>
    </citation>
    <scope>NUCLEOTIDE SEQUENCE [LARGE SCALE GENOMIC DNA]</scope>
    <source>
        <strain evidence="9">JCM 11590</strain>
    </source>
</reference>